<dbReference type="AlphaFoldDB" id="A0AAN7TUH5"/>
<proteinExistence type="inferred from homology"/>
<keyword evidence="12" id="KW-1185">Reference proteome</keyword>
<accession>A0AAN7TUH5</accession>
<dbReference type="Proteomes" id="UP001344447">
    <property type="component" value="Unassembled WGS sequence"/>
</dbReference>
<keyword evidence="3" id="KW-0813">Transport</keyword>
<dbReference type="GO" id="GO:0005743">
    <property type="term" value="C:mitochondrial inner membrane"/>
    <property type="evidence" value="ECO:0007669"/>
    <property type="project" value="UniProtKB-SubCell"/>
</dbReference>
<keyword evidence="6" id="KW-0809">Transit peptide</keyword>
<evidence type="ECO:0000259" key="10">
    <source>
        <dbReference type="Pfam" id="PF02823"/>
    </source>
</evidence>
<dbReference type="Pfam" id="PF02823">
    <property type="entry name" value="ATP-synt_DE_N"/>
    <property type="match status" value="1"/>
</dbReference>
<evidence type="ECO:0000256" key="8">
    <source>
        <dbReference type="ARBA" id="ARBA00023128"/>
    </source>
</evidence>
<evidence type="ECO:0000313" key="12">
    <source>
        <dbReference type="Proteomes" id="UP001344447"/>
    </source>
</evidence>
<dbReference type="GO" id="GO:0045259">
    <property type="term" value="C:proton-transporting ATP synthase complex"/>
    <property type="evidence" value="ECO:0007669"/>
    <property type="project" value="InterPro"/>
</dbReference>
<keyword evidence="9" id="KW-0472">Membrane</keyword>
<evidence type="ECO:0000256" key="4">
    <source>
        <dbReference type="ARBA" id="ARBA00022781"/>
    </source>
</evidence>
<evidence type="ECO:0000313" key="11">
    <source>
        <dbReference type="EMBL" id="KAK5576297.1"/>
    </source>
</evidence>
<keyword evidence="8" id="KW-0496">Mitochondrion</keyword>
<dbReference type="CDD" id="cd12152">
    <property type="entry name" value="F1-ATPase_delta"/>
    <property type="match status" value="1"/>
</dbReference>
<evidence type="ECO:0000256" key="7">
    <source>
        <dbReference type="ARBA" id="ARBA00023065"/>
    </source>
</evidence>
<dbReference type="PANTHER" id="PTHR13822:SF7">
    <property type="entry name" value="ATP SYNTHASE SUBUNIT DELTA, MITOCHONDRIAL"/>
    <property type="match status" value="1"/>
</dbReference>
<reference evidence="11 12" key="1">
    <citation type="submission" date="2023-11" db="EMBL/GenBank/DDBJ databases">
        <title>Dfirmibasis_genome.</title>
        <authorList>
            <person name="Edelbroek B."/>
            <person name="Kjellin J."/>
            <person name="Jerlstrom-Hultqvist J."/>
            <person name="Soderbom F."/>
        </authorList>
    </citation>
    <scope>NUCLEOTIDE SEQUENCE [LARGE SCALE GENOMIC DNA]</scope>
    <source>
        <strain evidence="11 12">TNS-C-14</strain>
    </source>
</reference>
<dbReference type="HAMAP" id="MF_00530">
    <property type="entry name" value="ATP_synth_epsil_bac"/>
    <property type="match status" value="1"/>
</dbReference>
<dbReference type="InterPro" id="IPR036771">
    <property type="entry name" value="ATPsynth_dsu/esu_N"/>
</dbReference>
<evidence type="ECO:0000256" key="9">
    <source>
        <dbReference type="ARBA" id="ARBA00023136"/>
    </source>
</evidence>
<keyword evidence="5" id="KW-0999">Mitochondrion inner membrane</keyword>
<dbReference type="PANTHER" id="PTHR13822">
    <property type="entry name" value="ATP SYNTHASE DELTA/EPSILON CHAIN"/>
    <property type="match status" value="1"/>
</dbReference>
<evidence type="ECO:0000256" key="2">
    <source>
        <dbReference type="ARBA" id="ARBA00005712"/>
    </source>
</evidence>
<evidence type="ECO:0000256" key="3">
    <source>
        <dbReference type="ARBA" id="ARBA00022448"/>
    </source>
</evidence>
<evidence type="ECO:0000256" key="6">
    <source>
        <dbReference type="ARBA" id="ARBA00022946"/>
    </source>
</evidence>
<dbReference type="GO" id="GO:0046933">
    <property type="term" value="F:proton-transporting ATP synthase activity, rotational mechanism"/>
    <property type="evidence" value="ECO:0007669"/>
    <property type="project" value="InterPro"/>
</dbReference>
<evidence type="ECO:0000256" key="1">
    <source>
        <dbReference type="ARBA" id="ARBA00004273"/>
    </source>
</evidence>
<dbReference type="Gene3D" id="2.60.15.10">
    <property type="entry name" value="F0F1 ATP synthase delta/epsilon subunit, N-terminal"/>
    <property type="match status" value="1"/>
</dbReference>
<sequence length="168" mass="18352">MIRSIVKSTNTLLKSNVAINSNKRFFATETGDDLLTFSLLSPHQTIYKDKKAQLVTLPGAKGIFGVAKNHVPRIAELKPGVIQINHENGDLEKFFISGGFAFVNPDASCYINTIEAVPVDQLDPNEVKNGLTRFTQLYNDAQDENSKAIALIGLETHQQMAFACGVSA</sequence>
<comment type="subcellular location">
    <subcellularLocation>
        <location evidence="1">Mitochondrion inner membrane</location>
    </subcellularLocation>
</comment>
<name>A0AAN7TUH5_9MYCE</name>
<dbReference type="InterPro" id="IPR020546">
    <property type="entry name" value="ATP_synth_F1_dsu/esu_N"/>
</dbReference>
<dbReference type="InterPro" id="IPR001469">
    <property type="entry name" value="ATP_synth_F1_dsu/esu"/>
</dbReference>
<dbReference type="SUPFAM" id="SSF51344">
    <property type="entry name" value="Epsilon subunit of F1F0-ATP synthase N-terminal domain"/>
    <property type="match status" value="1"/>
</dbReference>
<feature type="domain" description="ATP synthase F1 complex delta/epsilon subunit N-terminal" evidence="10">
    <location>
        <begin position="35"/>
        <end position="106"/>
    </location>
</feature>
<comment type="caution">
    <text evidence="11">The sequence shown here is derived from an EMBL/GenBank/DDBJ whole genome shotgun (WGS) entry which is preliminary data.</text>
</comment>
<gene>
    <name evidence="11" type="ORF">RB653_007438</name>
</gene>
<evidence type="ECO:0000256" key="5">
    <source>
        <dbReference type="ARBA" id="ARBA00022792"/>
    </source>
</evidence>
<comment type="similarity">
    <text evidence="2">Belongs to the ATPase epsilon chain family.</text>
</comment>
<keyword evidence="4" id="KW-0375">Hydrogen ion transport</keyword>
<keyword evidence="7" id="KW-0406">Ion transport</keyword>
<dbReference type="EMBL" id="JAVFKY010000005">
    <property type="protein sequence ID" value="KAK5576297.1"/>
    <property type="molecule type" value="Genomic_DNA"/>
</dbReference>
<protein>
    <recommendedName>
        <fullName evidence="10">ATP synthase F1 complex delta/epsilon subunit N-terminal domain-containing protein</fullName>
    </recommendedName>
</protein>
<organism evidence="11 12">
    <name type="scientific">Dictyostelium firmibasis</name>
    <dbReference type="NCBI Taxonomy" id="79012"/>
    <lineage>
        <taxon>Eukaryota</taxon>
        <taxon>Amoebozoa</taxon>
        <taxon>Evosea</taxon>
        <taxon>Eumycetozoa</taxon>
        <taxon>Dictyostelia</taxon>
        <taxon>Dictyosteliales</taxon>
        <taxon>Dictyosteliaceae</taxon>
        <taxon>Dictyostelium</taxon>
    </lineage>
</organism>